<dbReference type="InterPro" id="IPR054293">
    <property type="entry name" value="DUF7029"/>
</dbReference>
<dbReference type="AlphaFoldDB" id="A0A0J9WAG0"/>
<name>A0A0J9WAG0_FUSO4</name>
<reference evidence="2" key="1">
    <citation type="submission" date="2007-04" db="EMBL/GenBank/DDBJ databases">
        <authorList>
            <consortium name="The Broad Institute Genome Sequencing Platform"/>
            <person name="Birren B."/>
            <person name="Lander E."/>
            <person name="Galagan J."/>
            <person name="Nusbaum C."/>
            <person name="Devon K."/>
            <person name="Ma L.-J."/>
            <person name="Jaffe D."/>
            <person name="Butler J."/>
            <person name="Alvarez P."/>
            <person name="Gnerre S."/>
            <person name="Grabherr M."/>
            <person name="Kleber M."/>
            <person name="Mauceli E."/>
            <person name="Brockman W."/>
            <person name="MacCallum I.A."/>
            <person name="Young S."/>
            <person name="LaButti K."/>
            <person name="DeCaprio D."/>
            <person name="Crawford M."/>
            <person name="Koehrsen M."/>
            <person name="Engels R."/>
            <person name="Montgomery P."/>
            <person name="Pearson M."/>
            <person name="Howarth C."/>
            <person name="Larson L."/>
            <person name="White J."/>
            <person name="O'Leary S."/>
            <person name="Kodira C."/>
            <person name="Zeng Q."/>
            <person name="Yandava C."/>
            <person name="Alvarado L."/>
            <person name="Kistler C."/>
            <person name="Shim W.-B."/>
            <person name="Kang S."/>
            <person name="Woloshuk C."/>
        </authorList>
    </citation>
    <scope>NUCLEOTIDE SEQUENCE</scope>
    <source>
        <strain evidence="2">4287</strain>
    </source>
</reference>
<accession>A0A0J9WAG0</accession>
<protein>
    <recommendedName>
        <fullName evidence="1">DUF7029 domain-containing protein</fullName>
    </recommendedName>
</protein>
<gene>
    <name evidence="2" type="ORF">FOXG_22802</name>
</gene>
<evidence type="ECO:0000259" key="1">
    <source>
        <dbReference type="Pfam" id="PF22974"/>
    </source>
</evidence>
<dbReference type="Proteomes" id="UP000009097">
    <property type="component" value="Unassembled WGS sequence"/>
</dbReference>
<sequence length="80" mass="8470">MQSLLRPTLHFDTLSSLSIIQPSSQPSHALRVAGKIIFITSADGCGEDHANDLFLAQSVNFNGGTKTFTAKGSTTECSSL</sequence>
<evidence type="ECO:0000313" key="3">
    <source>
        <dbReference type="Proteomes" id="UP000009097"/>
    </source>
</evidence>
<reference evidence="2" key="2">
    <citation type="journal article" date="2010" name="Nature">
        <title>Comparative genomics reveals mobile pathogenicity chromosomes in Fusarium.</title>
        <authorList>
            <person name="Ma L.J."/>
            <person name="van der Does H.C."/>
            <person name="Borkovich K.A."/>
            <person name="Coleman J.J."/>
            <person name="Daboussi M.J."/>
            <person name="Di Pietro A."/>
            <person name="Dufresne M."/>
            <person name="Freitag M."/>
            <person name="Grabherr M."/>
            <person name="Henrissat B."/>
            <person name="Houterman P.M."/>
            <person name="Kang S."/>
            <person name="Shim W.B."/>
            <person name="Woloshuk C."/>
            <person name="Xie X."/>
            <person name="Xu J.R."/>
            <person name="Antoniw J."/>
            <person name="Baker S.E."/>
            <person name="Bluhm B.H."/>
            <person name="Breakspear A."/>
            <person name="Brown D.W."/>
            <person name="Butchko R.A."/>
            <person name="Chapman S."/>
            <person name="Coulson R."/>
            <person name="Coutinho P.M."/>
            <person name="Danchin E.G."/>
            <person name="Diener A."/>
            <person name="Gale L.R."/>
            <person name="Gardiner D.M."/>
            <person name="Goff S."/>
            <person name="Hammond-Kosack K.E."/>
            <person name="Hilburn K."/>
            <person name="Hua-Van A."/>
            <person name="Jonkers W."/>
            <person name="Kazan K."/>
            <person name="Kodira C.D."/>
            <person name="Koehrsen M."/>
            <person name="Kumar L."/>
            <person name="Lee Y.H."/>
            <person name="Li L."/>
            <person name="Manners J.M."/>
            <person name="Miranda-Saavedra D."/>
            <person name="Mukherjee M."/>
            <person name="Park G."/>
            <person name="Park J."/>
            <person name="Park S.Y."/>
            <person name="Proctor R.H."/>
            <person name="Regev A."/>
            <person name="Ruiz-Roldan M.C."/>
            <person name="Sain D."/>
            <person name="Sakthikumar S."/>
            <person name="Sykes S."/>
            <person name="Schwartz D.C."/>
            <person name="Turgeon B.G."/>
            <person name="Wapinski I."/>
            <person name="Yoder O."/>
            <person name="Young S."/>
            <person name="Zeng Q."/>
            <person name="Zhou S."/>
            <person name="Galagan J."/>
            <person name="Cuomo C.A."/>
            <person name="Kistler H.C."/>
            <person name="Rep M."/>
        </authorList>
    </citation>
    <scope>NUCLEOTIDE SEQUENCE [LARGE SCALE GENOMIC DNA]</scope>
    <source>
        <strain evidence="2">4287</strain>
    </source>
</reference>
<dbReference type="EMBL" id="DS231744">
    <property type="protein sequence ID" value="KNB20344.1"/>
    <property type="molecule type" value="Genomic_DNA"/>
</dbReference>
<dbReference type="RefSeq" id="XP_018258389.1">
    <property type="nucleotide sequence ID" value="XM_018403216.1"/>
</dbReference>
<dbReference type="GeneID" id="28963508"/>
<dbReference type="Pfam" id="PF22974">
    <property type="entry name" value="DUF7029"/>
    <property type="match status" value="1"/>
</dbReference>
<evidence type="ECO:0000313" key="2">
    <source>
        <dbReference type="EMBL" id="KNB20344.1"/>
    </source>
</evidence>
<dbReference type="VEuPathDB" id="FungiDB:FOXG_22802"/>
<dbReference type="KEGG" id="fox:FOXG_22802"/>
<feature type="domain" description="DUF7029" evidence="1">
    <location>
        <begin position="34"/>
        <end position="78"/>
    </location>
</feature>
<organism evidence="2 3">
    <name type="scientific">Fusarium oxysporum f. sp. lycopersici (strain 4287 / CBS 123668 / FGSC 9935 / NRRL 34936)</name>
    <name type="common">Fusarium vascular wilt of tomato</name>
    <dbReference type="NCBI Taxonomy" id="426428"/>
    <lineage>
        <taxon>Eukaryota</taxon>
        <taxon>Fungi</taxon>
        <taxon>Dikarya</taxon>
        <taxon>Ascomycota</taxon>
        <taxon>Pezizomycotina</taxon>
        <taxon>Sordariomycetes</taxon>
        <taxon>Hypocreomycetidae</taxon>
        <taxon>Hypocreales</taxon>
        <taxon>Nectriaceae</taxon>
        <taxon>Fusarium</taxon>
        <taxon>Fusarium oxysporum species complex</taxon>
    </lineage>
</organism>
<proteinExistence type="predicted"/>